<reference evidence="2" key="1">
    <citation type="submission" date="2021-01" db="EMBL/GenBank/DDBJ databases">
        <title>A chromosome-scale assembly of European eel, Anguilla anguilla.</title>
        <authorList>
            <person name="Henkel C."/>
            <person name="Jong-Raadsen S.A."/>
            <person name="Dufour S."/>
            <person name="Weltzien F.-A."/>
            <person name="Palstra A.P."/>
            <person name="Pelster B."/>
            <person name="Spaink H.P."/>
            <person name="Van Den Thillart G.E."/>
            <person name="Jansen H."/>
            <person name="Zahm M."/>
            <person name="Klopp C."/>
            <person name="Cedric C."/>
            <person name="Louis A."/>
            <person name="Berthelot C."/>
            <person name="Parey E."/>
            <person name="Roest Crollius H."/>
            <person name="Montfort J."/>
            <person name="Robinson-Rechavi M."/>
            <person name="Bucao C."/>
            <person name="Bouchez O."/>
            <person name="Gislard M."/>
            <person name="Lluch J."/>
            <person name="Milhes M."/>
            <person name="Lampietro C."/>
            <person name="Lopez Roques C."/>
            <person name="Donnadieu C."/>
            <person name="Braasch I."/>
            <person name="Desvignes T."/>
            <person name="Postlethwait J."/>
            <person name="Bobe J."/>
            <person name="Guiguen Y."/>
            <person name="Dirks R."/>
        </authorList>
    </citation>
    <scope>NUCLEOTIDE SEQUENCE</scope>
    <source>
        <strain evidence="2">Tag_6206</strain>
        <tissue evidence="2">Liver</tissue>
    </source>
</reference>
<dbReference type="AlphaFoldDB" id="A0A9D3RTL3"/>
<keyword evidence="3" id="KW-1185">Reference proteome</keyword>
<evidence type="ECO:0000313" key="2">
    <source>
        <dbReference type="EMBL" id="KAG5842999.1"/>
    </source>
</evidence>
<dbReference type="Proteomes" id="UP001044222">
    <property type="component" value="Chromosome 9"/>
</dbReference>
<comment type="caution">
    <text evidence="2">The sequence shown here is derived from an EMBL/GenBank/DDBJ whole genome shotgun (WGS) entry which is preliminary data.</text>
</comment>
<evidence type="ECO:0000313" key="3">
    <source>
        <dbReference type="Proteomes" id="UP001044222"/>
    </source>
</evidence>
<evidence type="ECO:0008006" key="4">
    <source>
        <dbReference type="Google" id="ProtNLM"/>
    </source>
</evidence>
<proteinExistence type="predicted"/>
<gene>
    <name evidence="2" type="ORF">ANANG_G00183820</name>
</gene>
<organism evidence="2 3">
    <name type="scientific">Anguilla anguilla</name>
    <name type="common">European freshwater eel</name>
    <name type="synonym">Muraena anguilla</name>
    <dbReference type="NCBI Taxonomy" id="7936"/>
    <lineage>
        <taxon>Eukaryota</taxon>
        <taxon>Metazoa</taxon>
        <taxon>Chordata</taxon>
        <taxon>Craniata</taxon>
        <taxon>Vertebrata</taxon>
        <taxon>Euteleostomi</taxon>
        <taxon>Actinopterygii</taxon>
        <taxon>Neopterygii</taxon>
        <taxon>Teleostei</taxon>
        <taxon>Anguilliformes</taxon>
        <taxon>Anguillidae</taxon>
        <taxon>Anguilla</taxon>
    </lineage>
</organism>
<name>A0A9D3RTL3_ANGAN</name>
<accession>A0A9D3RTL3</accession>
<feature type="region of interest" description="Disordered" evidence="1">
    <location>
        <begin position="104"/>
        <end position="124"/>
    </location>
</feature>
<protein>
    <recommendedName>
        <fullName evidence="4">DDE Tnp4 domain-containing protein</fullName>
    </recommendedName>
</protein>
<evidence type="ECO:0000256" key="1">
    <source>
        <dbReference type="SAM" id="MobiDB-lite"/>
    </source>
</evidence>
<sequence length="151" mass="16236">MKVDCNRCLTGTLFHPGAISLEIKATHNDAGFSHHSQDHNQGPNKITTGLTDAPKALWRGASANGNTGSMSFTGKSAKHHKKASNIIMACAVLHNICKMRNIPLPPDEGDHNNDDDDDDNHPPKIPLMPLCLGSTLPTFILVHPCPPPRPG</sequence>
<dbReference type="EMBL" id="JAFIRN010000009">
    <property type="protein sequence ID" value="KAG5842999.1"/>
    <property type="molecule type" value="Genomic_DNA"/>
</dbReference>